<comment type="caution">
    <text evidence="2">The sequence shown here is derived from an EMBL/GenBank/DDBJ whole genome shotgun (WGS) entry which is preliminary data.</text>
</comment>
<evidence type="ECO:0000256" key="1">
    <source>
        <dbReference type="SAM" id="Phobius"/>
    </source>
</evidence>
<feature type="transmembrane region" description="Helical" evidence="1">
    <location>
        <begin position="20"/>
        <end position="41"/>
    </location>
</feature>
<keyword evidence="1" id="KW-0472">Membrane</keyword>
<keyword evidence="1" id="KW-0812">Transmembrane</keyword>
<evidence type="ECO:0000313" key="3">
    <source>
        <dbReference type="Proteomes" id="UP001500151"/>
    </source>
</evidence>
<dbReference type="Proteomes" id="UP001500151">
    <property type="component" value="Unassembled WGS sequence"/>
</dbReference>
<name>A0ABN3QZH1_9ACTN</name>
<protein>
    <submittedName>
        <fullName evidence="2">Uncharacterized protein</fullName>
    </submittedName>
</protein>
<gene>
    <name evidence="2" type="ORF">GCM10010307_38190</name>
</gene>
<keyword evidence="3" id="KW-1185">Reference proteome</keyword>
<keyword evidence="1" id="KW-1133">Transmembrane helix</keyword>
<dbReference type="EMBL" id="BAAASJ010000036">
    <property type="protein sequence ID" value="GAA2639134.1"/>
    <property type="molecule type" value="Genomic_DNA"/>
</dbReference>
<accession>A0ABN3QZH1</accession>
<proteinExistence type="predicted"/>
<sequence>MKPGTSVIREGAAIMKLVNLILNVLWLIFCGIWMALAYTLAALI</sequence>
<evidence type="ECO:0000313" key="2">
    <source>
        <dbReference type="EMBL" id="GAA2639134.1"/>
    </source>
</evidence>
<reference evidence="2 3" key="1">
    <citation type="journal article" date="2019" name="Int. J. Syst. Evol. Microbiol.">
        <title>The Global Catalogue of Microorganisms (GCM) 10K type strain sequencing project: providing services to taxonomists for standard genome sequencing and annotation.</title>
        <authorList>
            <consortium name="The Broad Institute Genomics Platform"/>
            <consortium name="The Broad Institute Genome Sequencing Center for Infectious Disease"/>
            <person name="Wu L."/>
            <person name="Ma J."/>
        </authorList>
    </citation>
    <scope>NUCLEOTIDE SEQUENCE [LARGE SCALE GENOMIC DNA]</scope>
    <source>
        <strain evidence="2 3">JCM 4524</strain>
    </source>
</reference>
<organism evidence="2 3">
    <name type="scientific">Streptomyces vastus</name>
    <dbReference type="NCBI Taxonomy" id="285451"/>
    <lineage>
        <taxon>Bacteria</taxon>
        <taxon>Bacillati</taxon>
        <taxon>Actinomycetota</taxon>
        <taxon>Actinomycetes</taxon>
        <taxon>Kitasatosporales</taxon>
        <taxon>Streptomycetaceae</taxon>
        <taxon>Streptomyces</taxon>
    </lineage>
</organism>